<comment type="caution">
    <text evidence="1">The sequence shown here is derived from an EMBL/GenBank/DDBJ whole genome shotgun (WGS) entry which is preliminary data.</text>
</comment>
<sequence length="65" mass="7815">MIVLLSFMKEFMAKYDKIILSISKLKIRLHYGIQYKIFKTLAEVGSFTKTAKIFYQFLLHTKYHH</sequence>
<protein>
    <submittedName>
        <fullName evidence="1">Uncharacterized protein</fullName>
    </submittedName>
</protein>
<dbReference type="EMBL" id="MAAO01000011">
    <property type="protein sequence ID" value="OUR94210.1"/>
    <property type="molecule type" value="Genomic_DNA"/>
</dbReference>
<reference evidence="2" key="1">
    <citation type="journal article" date="2017" name="Proc. Natl. Acad. Sci. U.S.A.">
        <title>Simulation of Deepwater Horizon oil plume reveals substrate specialization within a complex community of hydrocarbon-degraders.</title>
        <authorList>
            <person name="Hu P."/>
            <person name="Dubinsky E.A."/>
            <person name="Probst A.J."/>
            <person name="Wang J."/>
            <person name="Sieber C.M.K."/>
            <person name="Tom L.M."/>
            <person name="Gardinali P."/>
            <person name="Banfield J.F."/>
            <person name="Atlas R.M."/>
            <person name="Andersen G.L."/>
        </authorList>
    </citation>
    <scope>NUCLEOTIDE SEQUENCE [LARGE SCALE GENOMIC DNA]</scope>
</reference>
<accession>A0A1Y5F9V8</accession>
<organism evidence="1 2">
    <name type="scientific">Halobacteriovorax marinus</name>
    <dbReference type="NCBI Taxonomy" id="97084"/>
    <lineage>
        <taxon>Bacteria</taxon>
        <taxon>Pseudomonadati</taxon>
        <taxon>Bdellovibrionota</taxon>
        <taxon>Bacteriovoracia</taxon>
        <taxon>Bacteriovoracales</taxon>
        <taxon>Halobacteriovoraceae</taxon>
        <taxon>Halobacteriovorax</taxon>
    </lineage>
</organism>
<name>A0A1Y5F9V8_9BACT</name>
<gene>
    <name evidence="1" type="ORF">A9Q84_18075</name>
</gene>
<evidence type="ECO:0000313" key="2">
    <source>
        <dbReference type="Proteomes" id="UP000196531"/>
    </source>
</evidence>
<dbReference type="AlphaFoldDB" id="A0A1Y5F9V8"/>
<proteinExistence type="predicted"/>
<dbReference type="Proteomes" id="UP000196531">
    <property type="component" value="Unassembled WGS sequence"/>
</dbReference>
<evidence type="ECO:0000313" key="1">
    <source>
        <dbReference type="EMBL" id="OUR94210.1"/>
    </source>
</evidence>